<keyword evidence="7 12" id="KW-0376">Hydrogen peroxide</keyword>
<evidence type="ECO:0000256" key="3">
    <source>
        <dbReference type="ARBA" id="ARBA00022617"/>
    </source>
</evidence>
<evidence type="ECO:0000256" key="7">
    <source>
        <dbReference type="ARBA" id="ARBA00023324"/>
    </source>
</evidence>
<feature type="region of interest" description="Disordered" evidence="14">
    <location>
        <begin position="1"/>
        <end position="39"/>
    </location>
</feature>
<gene>
    <name evidence="16" type="ORF">AYI70_g2678</name>
</gene>
<dbReference type="GO" id="GO:0042744">
    <property type="term" value="P:hydrogen peroxide catabolic process"/>
    <property type="evidence" value="ECO:0007669"/>
    <property type="project" value="UniProtKB-KW"/>
</dbReference>
<dbReference type="SUPFAM" id="SSF56634">
    <property type="entry name" value="Heme-dependent catalase-like"/>
    <property type="match status" value="1"/>
</dbReference>
<reference evidence="16 17" key="1">
    <citation type="submission" date="2017-01" db="EMBL/GenBank/DDBJ databases">
        <authorList>
            <person name="Mah S.A."/>
            <person name="Swanson W.J."/>
            <person name="Moy G.W."/>
            <person name="Vacquier V.D."/>
        </authorList>
    </citation>
    <scope>NUCLEOTIDE SEQUENCE [LARGE SCALE GENOMIC DNA]</scope>
    <source>
        <strain evidence="16 17">GSMNP</strain>
    </source>
</reference>
<dbReference type="AlphaFoldDB" id="A0A1R1Y708"/>
<dbReference type="PRINTS" id="PR00067">
    <property type="entry name" value="CATALASE"/>
</dbReference>
<dbReference type="InterPro" id="IPR010582">
    <property type="entry name" value="Catalase_immune_responsive"/>
</dbReference>
<dbReference type="PROSITE" id="PS51402">
    <property type="entry name" value="CATALASE_3"/>
    <property type="match status" value="1"/>
</dbReference>
<dbReference type="GO" id="GO:0005739">
    <property type="term" value="C:mitochondrion"/>
    <property type="evidence" value="ECO:0007669"/>
    <property type="project" value="TreeGrafter"/>
</dbReference>
<evidence type="ECO:0000256" key="13">
    <source>
        <dbReference type="RuleBase" id="RU004142"/>
    </source>
</evidence>
<comment type="catalytic activity">
    <reaction evidence="9 12">
        <text>2 H2O2 = O2 + 2 H2O</text>
        <dbReference type="Rhea" id="RHEA:20309"/>
        <dbReference type="ChEBI" id="CHEBI:15377"/>
        <dbReference type="ChEBI" id="CHEBI:15379"/>
        <dbReference type="ChEBI" id="CHEBI:16240"/>
        <dbReference type="EC" id="1.11.1.6"/>
    </reaction>
</comment>
<dbReference type="InterPro" id="IPR020835">
    <property type="entry name" value="Catalase_sf"/>
</dbReference>
<evidence type="ECO:0000256" key="5">
    <source>
        <dbReference type="ARBA" id="ARBA00023002"/>
    </source>
</evidence>
<evidence type="ECO:0000256" key="12">
    <source>
        <dbReference type="RuleBase" id="RU000498"/>
    </source>
</evidence>
<dbReference type="PANTHER" id="PTHR11465:SF9">
    <property type="entry name" value="CATALASE"/>
    <property type="match status" value="1"/>
</dbReference>
<dbReference type="GO" id="GO:0042542">
    <property type="term" value="P:response to hydrogen peroxide"/>
    <property type="evidence" value="ECO:0007669"/>
    <property type="project" value="TreeGrafter"/>
</dbReference>
<keyword evidence="4 11" id="KW-0479">Metal-binding</keyword>
<keyword evidence="2 12" id="KW-0575">Peroxidase</keyword>
<dbReference type="STRING" id="133412.A0A1R1Y708"/>
<feature type="active site" evidence="10">
    <location>
        <position position="66"/>
    </location>
</feature>
<evidence type="ECO:0000313" key="17">
    <source>
        <dbReference type="Proteomes" id="UP000187283"/>
    </source>
</evidence>
<evidence type="ECO:0000256" key="9">
    <source>
        <dbReference type="ARBA" id="ARBA00049254"/>
    </source>
</evidence>
<organism evidence="16 17">
    <name type="scientific">Smittium culicis</name>
    <dbReference type="NCBI Taxonomy" id="133412"/>
    <lineage>
        <taxon>Eukaryota</taxon>
        <taxon>Fungi</taxon>
        <taxon>Fungi incertae sedis</taxon>
        <taxon>Zoopagomycota</taxon>
        <taxon>Kickxellomycotina</taxon>
        <taxon>Harpellomycetes</taxon>
        <taxon>Harpellales</taxon>
        <taxon>Legeriomycetaceae</taxon>
        <taxon>Smittium</taxon>
    </lineage>
</organism>
<feature type="active site" evidence="10">
    <location>
        <position position="139"/>
    </location>
</feature>
<protein>
    <recommendedName>
        <fullName evidence="12">Catalase</fullName>
        <ecNumber evidence="12">1.11.1.6</ecNumber>
    </recommendedName>
</protein>
<name>A0A1R1Y708_9FUNG</name>
<dbReference type="OrthoDB" id="6880011at2759"/>
<evidence type="ECO:0000256" key="10">
    <source>
        <dbReference type="PIRSR" id="PIRSR038928-1"/>
    </source>
</evidence>
<sequence>MAFQHPKDSPAVSSYGQLTTSNGNPVHNNQTTTTAGPTGPALIQDYHLIDKLAHFDRERIPERVVHAKGAGAHGVFEVTHDISHLTCAKFLSQVGKKTPVFTRFSTVGGEMGSADTARDPRGFAVKFYTEEGNWDMVGNNTPVFFIRDPIKFPDFIHTQKRHPQTHLPHADMFWDFLSLVPESIHQVTILMSDRGIPDGYRHMNGYSGHTLALVNSDGSFKYVKWHFKTNQGIKNIYAKEAAELAGTDPNHATRDLFNSIEKGDYPSWNVYIQVVEPSQADKLGFDLFDVTKVLSHKDFPLIPVGKMTLNRNPENYFAEVEQSAFSPSNMVPGIAPTSDRMLQGRLFSYPDTHRHRLGPNFAQIPINAPISGTNNHQRDGLMSVNGNSGSRPNYEPNSFGGPYQNNKAGTNTHPLGMAVNGTIGNFDYVLSDVDFKQAAALYNLFNNDEKNRLASNIADGLSGAQKFIQKRQLDIFYRVDRDYGLRVDNELKKRGSNI</sequence>
<dbReference type="InterPro" id="IPR024711">
    <property type="entry name" value="Catalase_clade1/3"/>
</dbReference>
<dbReference type="SMART" id="SM01060">
    <property type="entry name" value="Catalase"/>
    <property type="match status" value="1"/>
</dbReference>
<comment type="similarity">
    <text evidence="1 12">Belongs to the catalase family.</text>
</comment>
<comment type="function">
    <text evidence="8 13">Catalyzes the degradation of hydrogen peroxide (H(2)O(2)) generated by peroxisomal oxidases to water and oxygen, thereby protecting cells from the toxic effects of hydrogen peroxide.</text>
</comment>
<dbReference type="GO" id="GO:0046872">
    <property type="term" value="F:metal ion binding"/>
    <property type="evidence" value="ECO:0007669"/>
    <property type="project" value="UniProtKB-KW"/>
</dbReference>
<dbReference type="EMBL" id="LSSN01000690">
    <property type="protein sequence ID" value="OMJ22741.1"/>
    <property type="molecule type" value="Genomic_DNA"/>
</dbReference>
<dbReference type="Pfam" id="PF06628">
    <property type="entry name" value="Catalase-rel"/>
    <property type="match status" value="1"/>
</dbReference>
<comment type="caution">
    <text evidence="16">The sequence shown here is derived from an EMBL/GenBank/DDBJ whole genome shotgun (WGS) entry which is preliminary data.</text>
</comment>
<dbReference type="GO" id="GO:0005777">
    <property type="term" value="C:peroxisome"/>
    <property type="evidence" value="ECO:0007669"/>
    <property type="project" value="TreeGrafter"/>
</dbReference>
<keyword evidence="6 11" id="KW-0408">Iron</keyword>
<dbReference type="InterPro" id="IPR040333">
    <property type="entry name" value="Catalase_3"/>
</dbReference>
<dbReference type="InterPro" id="IPR002226">
    <property type="entry name" value="Catalase_haem_BS"/>
</dbReference>
<dbReference type="EC" id="1.11.1.6" evidence="12"/>
<dbReference type="GO" id="GO:0020037">
    <property type="term" value="F:heme binding"/>
    <property type="evidence" value="ECO:0007669"/>
    <property type="project" value="InterPro"/>
</dbReference>
<dbReference type="Gene3D" id="2.40.180.10">
    <property type="entry name" value="Catalase core domain"/>
    <property type="match status" value="1"/>
</dbReference>
<dbReference type="InterPro" id="IPR018028">
    <property type="entry name" value="Catalase"/>
</dbReference>
<dbReference type="FunFam" id="2.40.180.10:FF:000001">
    <property type="entry name" value="Catalase"/>
    <property type="match status" value="1"/>
</dbReference>
<evidence type="ECO:0000256" key="4">
    <source>
        <dbReference type="ARBA" id="ARBA00022723"/>
    </source>
</evidence>
<dbReference type="PIRSF" id="PIRSF038928">
    <property type="entry name" value="Catalase_clade1-3"/>
    <property type="match status" value="1"/>
</dbReference>
<keyword evidence="3 11" id="KW-0349">Heme</keyword>
<feature type="compositionally biased region" description="Polar residues" evidence="14">
    <location>
        <begin position="11"/>
        <end position="30"/>
    </location>
</feature>
<dbReference type="PANTHER" id="PTHR11465">
    <property type="entry name" value="CATALASE"/>
    <property type="match status" value="1"/>
</dbReference>
<evidence type="ECO:0000259" key="15">
    <source>
        <dbReference type="SMART" id="SM01060"/>
    </source>
</evidence>
<dbReference type="InterPro" id="IPR011614">
    <property type="entry name" value="Catalase_core"/>
</dbReference>
<evidence type="ECO:0000256" key="11">
    <source>
        <dbReference type="PIRSR" id="PIRSR038928-2"/>
    </source>
</evidence>
<dbReference type="CDD" id="cd08156">
    <property type="entry name" value="catalase_clade_3"/>
    <property type="match status" value="1"/>
</dbReference>
<evidence type="ECO:0000256" key="14">
    <source>
        <dbReference type="SAM" id="MobiDB-lite"/>
    </source>
</evidence>
<evidence type="ECO:0000256" key="1">
    <source>
        <dbReference type="ARBA" id="ARBA00005329"/>
    </source>
</evidence>
<accession>A0A1R1Y708</accession>
<evidence type="ECO:0000256" key="8">
    <source>
        <dbReference type="ARBA" id="ARBA00044729"/>
    </source>
</evidence>
<proteinExistence type="inferred from homology"/>
<comment type="cofactor">
    <cofactor evidence="11">
        <name>heme</name>
        <dbReference type="ChEBI" id="CHEBI:30413"/>
    </cofactor>
</comment>
<keyword evidence="5 12" id="KW-0560">Oxidoreductase</keyword>
<evidence type="ECO:0000256" key="2">
    <source>
        <dbReference type="ARBA" id="ARBA00022559"/>
    </source>
</evidence>
<dbReference type="GO" id="GO:0004096">
    <property type="term" value="F:catalase activity"/>
    <property type="evidence" value="ECO:0007669"/>
    <property type="project" value="UniProtKB-EC"/>
</dbReference>
<evidence type="ECO:0000256" key="6">
    <source>
        <dbReference type="ARBA" id="ARBA00023004"/>
    </source>
</evidence>
<dbReference type="Pfam" id="PF00199">
    <property type="entry name" value="Catalase"/>
    <property type="match status" value="1"/>
</dbReference>
<keyword evidence="17" id="KW-1185">Reference proteome</keyword>
<evidence type="ECO:0000313" key="16">
    <source>
        <dbReference type="EMBL" id="OMJ22741.1"/>
    </source>
</evidence>
<dbReference type="InterPro" id="IPR024708">
    <property type="entry name" value="Catalase_AS"/>
</dbReference>
<feature type="domain" description="Catalase core" evidence="15">
    <location>
        <begin position="19"/>
        <end position="403"/>
    </location>
</feature>
<dbReference type="PROSITE" id="PS00437">
    <property type="entry name" value="CATALASE_1"/>
    <property type="match status" value="1"/>
</dbReference>
<dbReference type="Proteomes" id="UP000187283">
    <property type="component" value="Unassembled WGS sequence"/>
</dbReference>
<feature type="binding site" description="axial binding residue" evidence="11">
    <location>
        <position position="349"/>
    </location>
    <ligand>
        <name>heme</name>
        <dbReference type="ChEBI" id="CHEBI:30413"/>
    </ligand>
    <ligandPart>
        <name>Fe</name>
        <dbReference type="ChEBI" id="CHEBI:18248"/>
    </ligandPart>
</feature>
<dbReference type="PROSITE" id="PS00438">
    <property type="entry name" value="CATALASE_2"/>
    <property type="match status" value="1"/>
</dbReference>